<feature type="domain" description="Chitin-binding type-2" evidence="7">
    <location>
        <begin position="732"/>
        <end position="791"/>
    </location>
</feature>
<evidence type="ECO:0000256" key="1">
    <source>
        <dbReference type="ARBA" id="ARBA00022669"/>
    </source>
</evidence>
<comment type="caution">
    <text evidence="8">The sequence shown here is derived from an EMBL/GenBank/DDBJ whole genome shotgun (WGS) entry which is preliminary data.</text>
</comment>
<reference evidence="8" key="2">
    <citation type="submission" date="2017-10" db="EMBL/GenBank/DDBJ databases">
        <title>Ladona fulva Genome sequencing and assembly.</title>
        <authorList>
            <person name="Murali S."/>
            <person name="Richards S."/>
            <person name="Bandaranaike D."/>
            <person name="Bellair M."/>
            <person name="Blankenburg K."/>
            <person name="Chao H."/>
            <person name="Dinh H."/>
            <person name="Doddapaneni H."/>
            <person name="Dugan-Rocha S."/>
            <person name="Elkadiri S."/>
            <person name="Gnanaolivu R."/>
            <person name="Hernandez B."/>
            <person name="Skinner E."/>
            <person name="Javaid M."/>
            <person name="Lee S."/>
            <person name="Li M."/>
            <person name="Ming W."/>
            <person name="Munidasa M."/>
            <person name="Muniz J."/>
            <person name="Nguyen L."/>
            <person name="Hughes D."/>
            <person name="Osuji N."/>
            <person name="Pu L.-L."/>
            <person name="Puazo M."/>
            <person name="Qu C."/>
            <person name="Quiroz J."/>
            <person name="Raj R."/>
            <person name="Weissenberger G."/>
            <person name="Xin Y."/>
            <person name="Zou X."/>
            <person name="Han Y."/>
            <person name="Worley K."/>
            <person name="Muzny D."/>
            <person name="Gibbs R."/>
        </authorList>
    </citation>
    <scope>NUCLEOTIDE SEQUENCE</scope>
    <source>
        <strain evidence="8">Sampled in the wild</strain>
    </source>
</reference>
<evidence type="ECO:0000259" key="7">
    <source>
        <dbReference type="PROSITE" id="PS50940"/>
    </source>
</evidence>
<evidence type="ECO:0000256" key="6">
    <source>
        <dbReference type="SAM" id="MobiDB-lite"/>
    </source>
</evidence>
<dbReference type="InterPro" id="IPR002557">
    <property type="entry name" value="Chitin-bd_dom"/>
</dbReference>
<dbReference type="PANTHER" id="PTHR23301">
    <property type="entry name" value="CHITIN BINDING PERITROPHIN-A"/>
    <property type="match status" value="1"/>
</dbReference>
<dbReference type="SUPFAM" id="SSF57625">
    <property type="entry name" value="Invertebrate chitin-binding proteins"/>
    <property type="match status" value="8"/>
</dbReference>
<feature type="domain" description="Chitin-binding type-2" evidence="7">
    <location>
        <begin position="56"/>
        <end position="115"/>
    </location>
</feature>
<feature type="domain" description="Chitin-binding type-2" evidence="7">
    <location>
        <begin position="635"/>
        <end position="694"/>
    </location>
</feature>
<proteinExistence type="predicted"/>
<evidence type="ECO:0000313" key="8">
    <source>
        <dbReference type="EMBL" id="KAG8229162.1"/>
    </source>
</evidence>
<feature type="compositionally biased region" description="Polar residues" evidence="6">
    <location>
        <begin position="713"/>
        <end position="722"/>
    </location>
</feature>
<dbReference type="SMART" id="SM00494">
    <property type="entry name" value="ChtBD2"/>
    <property type="match status" value="8"/>
</dbReference>
<evidence type="ECO:0000256" key="2">
    <source>
        <dbReference type="ARBA" id="ARBA00022729"/>
    </source>
</evidence>
<feature type="region of interest" description="Disordered" evidence="6">
    <location>
        <begin position="502"/>
        <end position="529"/>
    </location>
</feature>
<dbReference type="AlphaFoldDB" id="A0A8K0P140"/>
<dbReference type="GO" id="GO:0005576">
    <property type="term" value="C:extracellular region"/>
    <property type="evidence" value="ECO:0007669"/>
    <property type="project" value="InterPro"/>
</dbReference>
<keyword evidence="1" id="KW-0147">Chitin-binding</keyword>
<keyword evidence="9" id="KW-1185">Reference proteome</keyword>
<dbReference type="Pfam" id="PF01607">
    <property type="entry name" value="CBM_14"/>
    <property type="match status" value="8"/>
</dbReference>
<gene>
    <name evidence="8" type="ORF">J437_LFUL009232</name>
</gene>
<dbReference type="InterPro" id="IPR036508">
    <property type="entry name" value="Chitin-bd_dom_sf"/>
</dbReference>
<feature type="domain" description="Chitin-binding type-2" evidence="7">
    <location>
        <begin position="342"/>
        <end position="401"/>
    </location>
</feature>
<feature type="compositionally biased region" description="Low complexity" evidence="6">
    <location>
        <begin position="214"/>
        <end position="233"/>
    </location>
</feature>
<evidence type="ECO:0000313" key="9">
    <source>
        <dbReference type="Proteomes" id="UP000792457"/>
    </source>
</evidence>
<keyword evidence="3" id="KW-0677">Repeat</keyword>
<sequence length="800" mass="83908">MAGKKCAYFVAVTIATYLLTTTTALSLPQVRPSYNQDLVSHTKVSAPNPDPCLKVKSSCPVPEKENATLLPNPDDCTSYCACVWGNPEWMPCPDGLHFNPTLHVCDYPSRAGCEGVAPTAKPTTVTPTPTENITAPAVSTTNAGHENHDCLKVKSQCPVPERENATLLPNPDDCGSYCVCVWGTPVWMPCPPGLHFNPTLNVCDHPSHAGCGTVPNTPTEEPVPSTSAPETTTNGSSGHVDDSCKKVQSNCPVPERANATLLPNPDDCGSYCACVWGTPVLMHCPIGLHFNPSLNVCDIPGHAGCGSVPNPPTNDPLTTTSAPEMTTKGSGGHADHDCLKVKSQCPVPEKENATLLPNPDDCGSYCVCVWGTPVRMPCPPGLHFNPTLNVCDHPSHAGCGSLPHPITNLPATTKAPPAEEVSSTEASMTTAGPIRNGCPKVKTQCPVPEKENATLLPNPDDCGSYCVCVLGNPIYMSCPPGLNFNPTLNVCDYPSHAGCGTVPNTPTEEPVPSTSAPETTTNSSNSHVDDSCQKVKSKCPVPESANATLLPNPDDCGSYCECVWGTPVLMHCPIGLHFNPSLNVCDIPGHAGCGSVPNPPTGNPTTVTPHPTENVTATEVTTTANHGDNGCYKVTSQCPVPEKENATLLPNPDDCGSYCACVWGVPVWMPCPAGLHFNPTLHVCDYPKDAGCGAAPAPPSGKPTPGPTHTPTWSDNTSPTSGHGNNGCFKVKPSCPVPEKVNATLLPNPDDCGSYCACVWGNPIWMPCPVGLHFNPTLHVCDYPYEAGCLSEATTISIPA</sequence>
<dbReference type="Proteomes" id="UP000792457">
    <property type="component" value="Unassembled WGS sequence"/>
</dbReference>
<dbReference type="PROSITE" id="PS50940">
    <property type="entry name" value="CHIT_BIND_II"/>
    <property type="match status" value="8"/>
</dbReference>
<feature type="region of interest" description="Disordered" evidence="6">
    <location>
        <begin position="214"/>
        <end position="243"/>
    </location>
</feature>
<keyword evidence="2" id="KW-0732">Signal</keyword>
<evidence type="ECO:0000256" key="5">
    <source>
        <dbReference type="ARBA" id="ARBA00023180"/>
    </source>
</evidence>
<feature type="domain" description="Chitin-binding type-2" evidence="7">
    <location>
        <begin position="536"/>
        <end position="595"/>
    </location>
</feature>
<protein>
    <recommendedName>
        <fullName evidence="7">Chitin-binding type-2 domain-containing protein</fullName>
    </recommendedName>
</protein>
<evidence type="ECO:0000256" key="4">
    <source>
        <dbReference type="ARBA" id="ARBA00023157"/>
    </source>
</evidence>
<dbReference type="EMBL" id="KZ308413">
    <property type="protein sequence ID" value="KAG8229162.1"/>
    <property type="molecule type" value="Genomic_DNA"/>
</dbReference>
<feature type="compositionally biased region" description="Pro residues" evidence="6">
    <location>
        <begin position="696"/>
        <end position="708"/>
    </location>
</feature>
<dbReference type="Gene3D" id="2.170.140.10">
    <property type="entry name" value="Chitin binding domain"/>
    <property type="match status" value="8"/>
</dbReference>
<dbReference type="OrthoDB" id="6020543at2759"/>
<feature type="domain" description="Chitin-binding type-2" evidence="7">
    <location>
        <begin position="248"/>
        <end position="307"/>
    </location>
</feature>
<dbReference type="InterPro" id="IPR051940">
    <property type="entry name" value="Chitin_bind-dev_reg"/>
</dbReference>
<reference evidence="8" key="1">
    <citation type="submission" date="2013-04" db="EMBL/GenBank/DDBJ databases">
        <authorList>
            <person name="Qu J."/>
            <person name="Murali S.C."/>
            <person name="Bandaranaike D."/>
            <person name="Bellair M."/>
            <person name="Blankenburg K."/>
            <person name="Chao H."/>
            <person name="Dinh H."/>
            <person name="Doddapaneni H."/>
            <person name="Downs B."/>
            <person name="Dugan-Rocha S."/>
            <person name="Elkadiri S."/>
            <person name="Gnanaolivu R.D."/>
            <person name="Hernandez B."/>
            <person name="Javaid M."/>
            <person name="Jayaseelan J.C."/>
            <person name="Lee S."/>
            <person name="Li M."/>
            <person name="Ming W."/>
            <person name="Munidasa M."/>
            <person name="Muniz J."/>
            <person name="Nguyen L."/>
            <person name="Ongeri F."/>
            <person name="Osuji N."/>
            <person name="Pu L.-L."/>
            <person name="Puazo M."/>
            <person name="Qu C."/>
            <person name="Quiroz J."/>
            <person name="Raj R."/>
            <person name="Weissenberger G."/>
            <person name="Xin Y."/>
            <person name="Zou X."/>
            <person name="Han Y."/>
            <person name="Richards S."/>
            <person name="Worley K."/>
            <person name="Muzny D."/>
            <person name="Gibbs R."/>
        </authorList>
    </citation>
    <scope>NUCLEOTIDE SEQUENCE</scope>
    <source>
        <strain evidence="8">Sampled in the wild</strain>
    </source>
</reference>
<feature type="region of interest" description="Disordered" evidence="6">
    <location>
        <begin position="695"/>
        <end position="722"/>
    </location>
</feature>
<feature type="domain" description="Chitin-binding type-2" evidence="7">
    <location>
        <begin position="154"/>
        <end position="213"/>
    </location>
</feature>
<organism evidence="8 9">
    <name type="scientific">Ladona fulva</name>
    <name type="common">Scarce chaser dragonfly</name>
    <name type="synonym">Libellula fulva</name>
    <dbReference type="NCBI Taxonomy" id="123851"/>
    <lineage>
        <taxon>Eukaryota</taxon>
        <taxon>Metazoa</taxon>
        <taxon>Ecdysozoa</taxon>
        <taxon>Arthropoda</taxon>
        <taxon>Hexapoda</taxon>
        <taxon>Insecta</taxon>
        <taxon>Pterygota</taxon>
        <taxon>Palaeoptera</taxon>
        <taxon>Odonata</taxon>
        <taxon>Epiprocta</taxon>
        <taxon>Anisoptera</taxon>
        <taxon>Libelluloidea</taxon>
        <taxon>Libellulidae</taxon>
        <taxon>Ladona</taxon>
    </lineage>
</organism>
<keyword evidence="4" id="KW-1015">Disulfide bond</keyword>
<feature type="domain" description="Chitin-binding type-2" evidence="7">
    <location>
        <begin position="442"/>
        <end position="501"/>
    </location>
</feature>
<dbReference type="PANTHER" id="PTHR23301:SF0">
    <property type="entry name" value="CHITIN-BINDING TYPE-2 DOMAIN-CONTAINING PROTEIN-RELATED"/>
    <property type="match status" value="1"/>
</dbReference>
<accession>A0A8K0P140</accession>
<name>A0A8K0P140_LADFU</name>
<evidence type="ECO:0000256" key="3">
    <source>
        <dbReference type="ARBA" id="ARBA00022737"/>
    </source>
</evidence>
<feature type="compositionally biased region" description="Low complexity" evidence="6">
    <location>
        <begin position="502"/>
        <end position="521"/>
    </location>
</feature>
<dbReference type="GO" id="GO:0008061">
    <property type="term" value="F:chitin binding"/>
    <property type="evidence" value="ECO:0007669"/>
    <property type="project" value="UniProtKB-KW"/>
</dbReference>
<keyword evidence="5" id="KW-0325">Glycoprotein</keyword>